<dbReference type="InterPro" id="IPR000182">
    <property type="entry name" value="GNAT_dom"/>
</dbReference>
<accession>A0A8D5K1X3</accession>
<dbReference type="KEGG" id="mpau:ZMTM_24170"/>
<dbReference type="InterPro" id="IPR039143">
    <property type="entry name" value="GNPNAT1-like"/>
</dbReference>
<evidence type="ECO:0000259" key="1">
    <source>
        <dbReference type="PROSITE" id="PS51186"/>
    </source>
</evidence>
<dbReference type="Proteomes" id="UP000826722">
    <property type="component" value="Chromosome"/>
</dbReference>
<sequence length="150" mass="16506">MQNQNKSQPLFTVQTTTWQASQTALKTIREQVFINEQLVPVELEWDEQDASAIHLLATGSESKPIGCARVLENGSIGRMAVLTGWRNLGIGKALLSTAINVCREHQYSTVTLSAQTHAIGFYEKAGFTICSKVYLDAGIPHRDMGLKLDS</sequence>
<dbReference type="Pfam" id="PF13673">
    <property type="entry name" value="Acetyltransf_10"/>
    <property type="match status" value="1"/>
</dbReference>
<dbReference type="PANTHER" id="PTHR13355:SF11">
    <property type="entry name" value="GLUCOSAMINE 6-PHOSPHATE N-ACETYLTRANSFERASE"/>
    <property type="match status" value="1"/>
</dbReference>
<dbReference type="AlphaFoldDB" id="A0A8D5K1X3"/>
<keyword evidence="3" id="KW-1185">Reference proteome</keyword>
<dbReference type="EMBL" id="AP024110">
    <property type="protein sequence ID" value="BCM26158.1"/>
    <property type="molecule type" value="Genomic_DNA"/>
</dbReference>
<dbReference type="Gene3D" id="3.40.630.30">
    <property type="match status" value="1"/>
</dbReference>
<gene>
    <name evidence="2" type="ORF">ZMTM_24170</name>
</gene>
<dbReference type="PANTHER" id="PTHR13355">
    <property type="entry name" value="GLUCOSAMINE 6-PHOSPHATE N-ACETYLTRANSFERASE"/>
    <property type="match status" value="1"/>
</dbReference>
<protein>
    <submittedName>
        <fullName evidence="2">GNAT family N-acetyltransferase</fullName>
    </submittedName>
</protein>
<proteinExistence type="predicted"/>
<dbReference type="CDD" id="cd04301">
    <property type="entry name" value="NAT_SF"/>
    <property type="match status" value="1"/>
</dbReference>
<organism evidence="2 3">
    <name type="scientific">Methyloradius palustris</name>
    <dbReference type="NCBI Taxonomy" id="2778876"/>
    <lineage>
        <taxon>Bacteria</taxon>
        <taxon>Pseudomonadati</taxon>
        <taxon>Pseudomonadota</taxon>
        <taxon>Betaproteobacteria</taxon>
        <taxon>Nitrosomonadales</taxon>
        <taxon>Methylophilaceae</taxon>
        <taxon>Methyloradius</taxon>
    </lineage>
</organism>
<dbReference type="RefSeq" id="WP_221764174.1">
    <property type="nucleotide sequence ID" value="NZ_AP024110.1"/>
</dbReference>
<reference evidence="2" key="1">
    <citation type="journal article" date="2021" name="Arch. Microbiol.">
        <title>Methyloradius palustris gen. nov., sp. nov., a methanol-oxidizing bacterium isolated from snow.</title>
        <authorList>
            <person name="Miyadera T."/>
            <person name="Kojima H."/>
            <person name="Fukui M."/>
        </authorList>
    </citation>
    <scope>NUCLEOTIDE SEQUENCE</scope>
    <source>
        <strain evidence="2">Zm11</strain>
    </source>
</reference>
<dbReference type="SUPFAM" id="SSF55729">
    <property type="entry name" value="Acyl-CoA N-acyltransferases (Nat)"/>
    <property type="match status" value="1"/>
</dbReference>
<dbReference type="InterPro" id="IPR016181">
    <property type="entry name" value="Acyl_CoA_acyltransferase"/>
</dbReference>
<name>A0A8D5K1X3_9PROT</name>
<evidence type="ECO:0000313" key="3">
    <source>
        <dbReference type="Proteomes" id="UP000826722"/>
    </source>
</evidence>
<dbReference type="GO" id="GO:0004343">
    <property type="term" value="F:glucosamine 6-phosphate N-acetyltransferase activity"/>
    <property type="evidence" value="ECO:0007669"/>
    <property type="project" value="TreeGrafter"/>
</dbReference>
<evidence type="ECO:0000313" key="2">
    <source>
        <dbReference type="EMBL" id="BCM26158.1"/>
    </source>
</evidence>
<feature type="domain" description="N-acetyltransferase" evidence="1">
    <location>
        <begin position="11"/>
        <end position="149"/>
    </location>
</feature>
<dbReference type="PROSITE" id="PS51186">
    <property type="entry name" value="GNAT"/>
    <property type="match status" value="1"/>
</dbReference>